<organism evidence="2 3">
    <name type="scientific">Kipferlia bialata</name>
    <dbReference type="NCBI Taxonomy" id="797122"/>
    <lineage>
        <taxon>Eukaryota</taxon>
        <taxon>Metamonada</taxon>
        <taxon>Carpediemonas-like organisms</taxon>
        <taxon>Kipferlia</taxon>
    </lineage>
</organism>
<keyword evidence="1" id="KW-0812">Transmembrane</keyword>
<feature type="transmembrane region" description="Helical" evidence="1">
    <location>
        <begin position="43"/>
        <end position="68"/>
    </location>
</feature>
<dbReference type="Proteomes" id="UP000265618">
    <property type="component" value="Unassembled WGS sequence"/>
</dbReference>
<keyword evidence="1" id="KW-1133">Transmembrane helix</keyword>
<accession>A0A9K3D6Z9</accession>
<evidence type="ECO:0000256" key="1">
    <source>
        <dbReference type="SAM" id="Phobius"/>
    </source>
</evidence>
<sequence length="119" mass="13135">MVDLDSYSAGAPLNPPDVVPDYNRGPKTVVRWYERFWFKFPCALLFIAIMIVLIGVAAVLTMAGFYFVCIDQQYEVSGSEHYTFSGTASPSVDISLNHGQVMVGIDSAVAQDMTVRIYA</sequence>
<dbReference type="AlphaFoldDB" id="A0A9K3D6Z9"/>
<gene>
    <name evidence="2" type="ORF">KIPB_011785</name>
</gene>
<keyword evidence="1" id="KW-0472">Membrane</keyword>
<evidence type="ECO:0000313" key="3">
    <source>
        <dbReference type="Proteomes" id="UP000265618"/>
    </source>
</evidence>
<protein>
    <submittedName>
        <fullName evidence="2">Uncharacterized protein</fullName>
    </submittedName>
</protein>
<proteinExistence type="predicted"/>
<name>A0A9K3D6Z9_9EUKA</name>
<keyword evidence="3" id="KW-1185">Reference proteome</keyword>
<evidence type="ECO:0000313" key="2">
    <source>
        <dbReference type="EMBL" id="GIQ89346.1"/>
    </source>
</evidence>
<dbReference type="EMBL" id="BDIP01004946">
    <property type="protein sequence ID" value="GIQ89346.1"/>
    <property type="molecule type" value="Genomic_DNA"/>
</dbReference>
<comment type="caution">
    <text evidence="2">The sequence shown here is derived from an EMBL/GenBank/DDBJ whole genome shotgun (WGS) entry which is preliminary data.</text>
</comment>
<reference evidence="2 3" key="1">
    <citation type="journal article" date="2018" name="PLoS ONE">
        <title>The draft genome of Kipferlia bialata reveals reductive genome evolution in fornicate parasites.</title>
        <authorList>
            <person name="Tanifuji G."/>
            <person name="Takabayashi S."/>
            <person name="Kume K."/>
            <person name="Takagi M."/>
            <person name="Nakayama T."/>
            <person name="Kamikawa R."/>
            <person name="Inagaki Y."/>
            <person name="Hashimoto T."/>
        </authorList>
    </citation>
    <scope>NUCLEOTIDE SEQUENCE [LARGE SCALE GENOMIC DNA]</scope>
    <source>
        <strain evidence="2">NY0173</strain>
    </source>
</reference>